<evidence type="ECO:0000313" key="2">
    <source>
        <dbReference type="EMBL" id="MDT3403600.1"/>
    </source>
</evidence>
<evidence type="ECO:0000259" key="1">
    <source>
        <dbReference type="Pfam" id="PF12759"/>
    </source>
</evidence>
<organism evidence="2 3">
    <name type="scientific">Mucilaginibacter terrae</name>
    <dbReference type="NCBI Taxonomy" id="1955052"/>
    <lineage>
        <taxon>Bacteria</taxon>
        <taxon>Pseudomonadati</taxon>
        <taxon>Bacteroidota</taxon>
        <taxon>Sphingobacteriia</taxon>
        <taxon>Sphingobacteriales</taxon>
        <taxon>Sphingobacteriaceae</taxon>
        <taxon>Mucilaginibacter</taxon>
    </lineage>
</organism>
<dbReference type="PANTHER" id="PTHR33293">
    <property type="entry name" value="INSERTION ELEMENT IS1 1 PROTEIN INSB-RELATED"/>
    <property type="match status" value="1"/>
</dbReference>
<dbReference type="RefSeq" id="WP_376717528.1">
    <property type="nucleotide sequence ID" value="NZ_JAVLVU010000001.1"/>
</dbReference>
<proteinExistence type="predicted"/>
<evidence type="ECO:0000313" key="3">
    <source>
        <dbReference type="Proteomes" id="UP001258315"/>
    </source>
</evidence>
<dbReference type="Pfam" id="PF12759">
    <property type="entry name" value="HTH_Tnp_IS1"/>
    <property type="match status" value="1"/>
</dbReference>
<comment type="caution">
    <text evidence="2">The sequence shown here is derived from an EMBL/GenBank/DDBJ whole genome shotgun (WGS) entry which is preliminary data.</text>
</comment>
<reference evidence="3" key="1">
    <citation type="submission" date="2023-07" db="EMBL/GenBank/DDBJ databases">
        <title>Functional and genomic diversity of the sorghum phyllosphere microbiome.</title>
        <authorList>
            <person name="Shade A."/>
        </authorList>
    </citation>
    <scope>NUCLEOTIDE SEQUENCE [LARGE SCALE GENOMIC DNA]</scope>
    <source>
        <strain evidence="3">SORGH_AS_0422</strain>
    </source>
</reference>
<gene>
    <name evidence="2" type="ORF">QE417_002672</name>
</gene>
<feature type="domain" description="Insertion element IS1 protein InsA helix-turn-helix" evidence="1">
    <location>
        <begin position="45"/>
        <end position="87"/>
    </location>
</feature>
<protein>
    <submittedName>
        <fullName evidence="2">Transposase-like protein</fullName>
    </submittedName>
</protein>
<dbReference type="EMBL" id="JAVLVU010000001">
    <property type="protein sequence ID" value="MDT3403600.1"/>
    <property type="molecule type" value="Genomic_DNA"/>
</dbReference>
<keyword evidence="3" id="KW-1185">Reference proteome</keyword>
<dbReference type="Proteomes" id="UP001258315">
    <property type="component" value="Unassembled WGS sequence"/>
</dbReference>
<name>A0ABU3GVA8_9SPHI</name>
<dbReference type="InterPro" id="IPR024431">
    <property type="entry name" value="InsA_HTH_dom"/>
</dbReference>
<dbReference type="NCBIfam" id="NF033558">
    <property type="entry name" value="transpos_IS1"/>
    <property type="match status" value="1"/>
</dbReference>
<dbReference type="InterPro" id="IPR051354">
    <property type="entry name" value="Transposase_27_IS1"/>
</dbReference>
<sequence>MTSCIKPVDAPKCVKCNGVTIRYGKTQGRQRYRCKFCKMTFLQTYSYRAWSPYCSQNIVALLTEGCGIRSIARLLKVATGTVIKRIKQIAGRLHKPSIESGGIYEVDEFKTYIGSKECPCWVILALDRASGKVVEIVVGKRNMANLSSITNVLINTAC</sequence>
<dbReference type="PANTHER" id="PTHR33293:SF2">
    <property type="entry name" value="TRANSPOSASE"/>
    <property type="match status" value="1"/>
</dbReference>
<accession>A0ABU3GVA8</accession>